<dbReference type="OMA" id="LPWWAEI"/>
<dbReference type="EMBL" id="JAAVJF010000003">
    <property type="protein sequence ID" value="NYR15729.1"/>
    <property type="molecule type" value="Genomic_DNA"/>
</dbReference>
<organism evidence="1 2">
    <name type="scientific">Pyrobaculum arsenaticum</name>
    <dbReference type="NCBI Taxonomy" id="121277"/>
    <lineage>
        <taxon>Archaea</taxon>
        <taxon>Thermoproteota</taxon>
        <taxon>Thermoprotei</taxon>
        <taxon>Thermoproteales</taxon>
        <taxon>Thermoproteaceae</taxon>
        <taxon>Pyrobaculum</taxon>
    </lineage>
</organism>
<dbReference type="GeneID" id="5055510"/>
<name>A0A7L4P9U8_9CREN</name>
<evidence type="ECO:0000313" key="1">
    <source>
        <dbReference type="EMBL" id="NYR15729.1"/>
    </source>
</evidence>
<dbReference type="AlphaFoldDB" id="A0A7L4P9U8"/>
<dbReference type="Proteomes" id="UP000554766">
    <property type="component" value="Unassembled WGS sequence"/>
</dbReference>
<protein>
    <submittedName>
        <fullName evidence="1">Uncharacterized protein</fullName>
    </submittedName>
</protein>
<comment type="caution">
    <text evidence="1">The sequence shown here is derived from an EMBL/GenBank/DDBJ whole genome shotgun (WGS) entry which is preliminary data.</text>
</comment>
<reference evidence="1 2" key="1">
    <citation type="journal article" date="2020" name="Nat. Commun.">
        <title>The structures of two archaeal type IV pili illuminate evolutionary relationships.</title>
        <authorList>
            <person name="Wang F."/>
            <person name="Baquero D.P."/>
            <person name="Su Z."/>
            <person name="Beltran L.C."/>
            <person name="Prangishvili D."/>
            <person name="Krupovic M."/>
            <person name="Egelman E.H."/>
        </authorList>
    </citation>
    <scope>NUCLEOTIDE SEQUENCE [LARGE SCALE GENOMIC DNA]</scope>
    <source>
        <strain evidence="1 2">2GA</strain>
    </source>
</reference>
<accession>A0A7L4P9U8</accession>
<sequence>MSPSPRRGPRGQIILLTALVLAFAVAIVMTAQISSSLGQTASTYQTGYGIYAKAWPEAVDMADAHALQVSLKGASQISTGALSSGLYSYWPTAGRWLTYNATYIYLNKSLAAVKESFLPLGAQLDFGAVVRYYGFNGSLGPYPLAAPLTRYNVTLVRQGYLTIPGGALYKLTVYWQAPDYSGYYVVTYGAHVSEPGAVGETYNVALAEVLQAFSRAGYDLKRRLFFFLVYSDSGGCKVRQLPWWAEIKKCPLCLLHVRLPNVGEIGMGDPILRSGAASEILAVLLPADLAGNQLALWLSGPCSQGGGLTTQQITVNIDANDNPYAVFAQTVQYDGPTPVSWSNWLFWGAADIQGWRGATVSAADCYPNPTAGGVRGSGVNLIYDSDFGQVAEVWAEYYAGTRNWAYNLYIPTPVSISGWPGFRAEALVRPMSLGTIRPARFDLYYYTSNPGTTHPICANLVADQAVSPVLVWTNWRQNSGVWNGRTWDDAGSVYFDSSWYLFTIYGSSDSIIYQIYSYNSTRALKAIATKRVQDTPWGATSWQFYIVLGSAIVDNPASTTASWVERARYAYVRLRPWVEPPPGVMLTTLAAPPSVRPSRVDIVASRLANVSSRVGMSGLIGLAGISDLRIERSVSLNASITSVAPPAVGPNQNTYTYSVEVTSSIPRGSLAASFTLFYSLGSTYVNSTCPSDLCSATLIRYLGFDGARDRAVYQVSVTVPAWVSHSIIVNVFGTKVALSPTAPRLYVVGAGGRSWYIINEGDGTAIFIFPWSGGASPVYSYSPDDPRYVGVNHVTDGSRKWTVVLVPPGTVMNITFAAPADASYLREALVPWQRAYWAGQVSPPCPDPRFVRVYMPGNATLRRYFVMIPRDLGLQRNSRPSPPVAHAFIGGGWRQIPTYRDDAGMLWLRLDVQSFSPNQLTGRAVLVALCSSPNSNPSGESFFGFYYQSTRSGLALLPPLGNYPDGYTVVVWLKSRRSVALTDVATTPSFTCTPTRKIIGMHYVGSPTGYYWNYDGFCFDNHIWEQKGDDTSDATYVYMISVSQSTVLYQIATGFNTGLWWLRSYPNRAPAIGNQPLFYFSYVYADDAFSFTVVSFTWPRPYFYLDFERKGPYATT</sequence>
<gene>
    <name evidence="1" type="ORF">HC235_07240</name>
</gene>
<evidence type="ECO:0000313" key="2">
    <source>
        <dbReference type="Proteomes" id="UP000554766"/>
    </source>
</evidence>
<dbReference type="RefSeq" id="WP_011899652.1">
    <property type="nucleotide sequence ID" value="NZ_JAAVJF010000003.1"/>
</dbReference>
<keyword evidence="2" id="KW-1185">Reference proteome</keyword>
<proteinExistence type="predicted"/>